<evidence type="ECO:0000313" key="3">
    <source>
        <dbReference type="Proteomes" id="UP000008810"/>
    </source>
</evidence>
<dbReference type="InParanoid" id="A0A2K2CRF3"/>
<dbReference type="Gramene" id="PNT64609">
    <property type="protein sequence ID" value="PNT64609"/>
    <property type="gene ID" value="BRADI_4g30536v3"/>
</dbReference>
<accession>A0A2K2CRF3</accession>
<reference evidence="1 2" key="1">
    <citation type="journal article" date="2010" name="Nature">
        <title>Genome sequencing and analysis of the model grass Brachypodium distachyon.</title>
        <authorList>
            <consortium name="International Brachypodium Initiative"/>
        </authorList>
    </citation>
    <scope>NUCLEOTIDE SEQUENCE [LARGE SCALE GENOMIC DNA]</scope>
    <source>
        <strain evidence="1 2">Bd21</strain>
    </source>
</reference>
<evidence type="ECO:0000313" key="1">
    <source>
        <dbReference type="EMBL" id="PNT64609.1"/>
    </source>
</evidence>
<dbReference type="EnsemblPlants" id="PNT64609">
    <property type="protein sequence ID" value="PNT64609"/>
    <property type="gene ID" value="BRADI_4g30536v3"/>
</dbReference>
<sequence>MRASVRALMKRSDQPLRVAFLPDRFFPGCDAAPGLRFSDHHDRGRLTDVVNPSLLRIASSPRWPTSGTRRRFPSLANLAPPYHDISSSGRAQFKRVMARSPAPQVHIFLVIHRFVGTDGNVFACEIHQEGAVHTVPSPAKRAKAFPRKRMDSRSFSLNNPY</sequence>
<gene>
    <name evidence="1" type="ORF">BRADI_4g30536v3</name>
</gene>
<dbReference type="Proteomes" id="UP000008810">
    <property type="component" value="Chromosome 4"/>
</dbReference>
<name>A0A2K2CRF3_BRADI</name>
<proteinExistence type="predicted"/>
<reference evidence="1" key="2">
    <citation type="submission" date="2017-06" db="EMBL/GenBank/DDBJ databases">
        <title>WGS assembly of Brachypodium distachyon.</title>
        <authorList>
            <consortium name="The International Brachypodium Initiative"/>
            <person name="Lucas S."/>
            <person name="Harmon-Smith M."/>
            <person name="Lail K."/>
            <person name="Tice H."/>
            <person name="Grimwood J."/>
            <person name="Bruce D."/>
            <person name="Barry K."/>
            <person name="Shu S."/>
            <person name="Lindquist E."/>
            <person name="Wang M."/>
            <person name="Pitluck S."/>
            <person name="Vogel J.P."/>
            <person name="Garvin D.F."/>
            <person name="Mockler T.C."/>
            <person name="Schmutz J."/>
            <person name="Rokhsar D."/>
            <person name="Bevan M.W."/>
        </authorList>
    </citation>
    <scope>NUCLEOTIDE SEQUENCE</scope>
    <source>
        <strain evidence="1">Bd21</strain>
    </source>
</reference>
<evidence type="ECO:0000313" key="2">
    <source>
        <dbReference type="EnsemblPlants" id="PNT64609"/>
    </source>
</evidence>
<dbReference type="EMBL" id="CM000883">
    <property type="protein sequence ID" value="PNT64609.1"/>
    <property type="molecule type" value="Genomic_DNA"/>
</dbReference>
<organism evidence="1">
    <name type="scientific">Brachypodium distachyon</name>
    <name type="common">Purple false brome</name>
    <name type="synonym">Trachynia distachya</name>
    <dbReference type="NCBI Taxonomy" id="15368"/>
    <lineage>
        <taxon>Eukaryota</taxon>
        <taxon>Viridiplantae</taxon>
        <taxon>Streptophyta</taxon>
        <taxon>Embryophyta</taxon>
        <taxon>Tracheophyta</taxon>
        <taxon>Spermatophyta</taxon>
        <taxon>Magnoliopsida</taxon>
        <taxon>Liliopsida</taxon>
        <taxon>Poales</taxon>
        <taxon>Poaceae</taxon>
        <taxon>BOP clade</taxon>
        <taxon>Pooideae</taxon>
        <taxon>Stipodae</taxon>
        <taxon>Brachypodieae</taxon>
        <taxon>Brachypodium</taxon>
    </lineage>
</organism>
<protein>
    <submittedName>
        <fullName evidence="1 2">Uncharacterized protein</fullName>
    </submittedName>
</protein>
<keyword evidence="3" id="KW-1185">Reference proteome</keyword>
<reference evidence="2" key="3">
    <citation type="submission" date="2018-08" db="UniProtKB">
        <authorList>
            <consortium name="EnsemblPlants"/>
        </authorList>
    </citation>
    <scope>IDENTIFICATION</scope>
    <source>
        <strain evidence="2">cv. Bd21</strain>
    </source>
</reference>
<dbReference type="AlphaFoldDB" id="A0A2K2CRF3"/>